<comment type="caution">
    <text evidence="1">The sequence shown here is derived from an EMBL/GenBank/DDBJ whole genome shotgun (WGS) entry which is preliminary data.</text>
</comment>
<sequence>MNVCGLHALFWPTRKTHALTPTLKHFGNTIDPEVLRAVFQDRRQWLEEVDYDSLEDVLTRNGSRYEEVCLRVLKAEVNRPTMFLKLEPCQKFVNAFSPWIASVLRSNMDIQLTEGTYSCAAYVVDYMKRANRGL</sequence>
<evidence type="ECO:0000313" key="2">
    <source>
        <dbReference type="Proteomes" id="UP000821865"/>
    </source>
</evidence>
<name>A0ACB8C9L5_DERSI</name>
<dbReference type="Proteomes" id="UP000821865">
    <property type="component" value="Chromosome 8"/>
</dbReference>
<dbReference type="EMBL" id="CM023477">
    <property type="protein sequence ID" value="KAH7937566.1"/>
    <property type="molecule type" value="Genomic_DNA"/>
</dbReference>
<protein>
    <submittedName>
        <fullName evidence="1">Uncharacterized protein</fullName>
    </submittedName>
</protein>
<accession>A0ACB8C9L5</accession>
<organism evidence="1 2">
    <name type="scientific">Dermacentor silvarum</name>
    <name type="common">Tick</name>
    <dbReference type="NCBI Taxonomy" id="543639"/>
    <lineage>
        <taxon>Eukaryota</taxon>
        <taxon>Metazoa</taxon>
        <taxon>Ecdysozoa</taxon>
        <taxon>Arthropoda</taxon>
        <taxon>Chelicerata</taxon>
        <taxon>Arachnida</taxon>
        <taxon>Acari</taxon>
        <taxon>Parasitiformes</taxon>
        <taxon>Ixodida</taxon>
        <taxon>Ixodoidea</taxon>
        <taxon>Ixodidae</taxon>
        <taxon>Rhipicephalinae</taxon>
        <taxon>Dermacentor</taxon>
    </lineage>
</organism>
<gene>
    <name evidence="1" type="ORF">HPB49_013152</name>
</gene>
<reference evidence="1" key="1">
    <citation type="submission" date="2020-05" db="EMBL/GenBank/DDBJ databases">
        <title>Large-scale comparative analyses of tick genomes elucidate their genetic diversity and vector capacities.</title>
        <authorList>
            <person name="Jia N."/>
            <person name="Wang J."/>
            <person name="Shi W."/>
            <person name="Du L."/>
            <person name="Sun Y."/>
            <person name="Zhan W."/>
            <person name="Jiang J."/>
            <person name="Wang Q."/>
            <person name="Zhang B."/>
            <person name="Ji P."/>
            <person name="Sakyi L.B."/>
            <person name="Cui X."/>
            <person name="Yuan T."/>
            <person name="Jiang B."/>
            <person name="Yang W."/>
            <person name="Lam T.T.-Y."/>
            <person name="Chang Q."/>
            <person name="Ding S."/>
            <person name="Wang X."/>
            <person name="Zhu J."/>
            <person name="Ruan X."/>
            <person name="Zhao L."/>
            <person name="Wei J."/>
            <person name="Que T."/>
            <person name="Du C."/>
            <person name="Cheng J."/>
            <person name="Dai P."/>
            <person name="Han X."/>
            <person name="Huang E."/>
            <person name="Gao Y."/>
            <person name="Liu J."/>
            <person name="Shao H."/>
            <person name="Ye R."/>
            <person name="Li L."/>
            <person name="Wei W."/>
            <person name="Wang X."/>
            <person name="Wang C."/>
            <person name="Yang T."/>
            <person name="Huo Q."/>
            <person name="Li W."/>
            <person name="Guo W."/>
            <person name="Chen H."/>
            <person name="Zhou L."/>
            <person name="Ni X."/>
            <person name="Tian J."/>
            <person name="Zhou Y."/>
            <person name="Sheng Y."/>
            <person name="Liu T."/>
            <person name="Pan Y."/>
            <person name="Xia L."/>
            <person name="Li J."/>
            <person name="Zhao F."/>
            <person name="Cao W."/>
        </authorList>
    </citation>
    <scope>NUCLEOTIDE SEQUENCE</scope>
    <source>
        <strain evidence="1">Dsil-2018</strain>
    </source>
</reference>
<proteinExistence type="predicted"/>
<evidence type="ECO:0000313" key="1">
    <source>
        <dbReference type="EMBL" id="KAH7937566.1"/>
    </source>
</evidence>
<keyword evidence="2" id="KW-1185">Reference proteome</keyword>